<protein>
    <recommendedName>
        <fullName evidence="9">ADP,ATP carrier protein</fullName>
    </recommendedName>
</protein>
<evidence type="ECO:0000256" key="9">
    <source>
        <dbReference type="RuleBase" id="RU363121"/>
    </source>
</evidence>
<dbReference type="OMA" id="WDTSKEM"/>
<dbReference type="PANTHER" id="PTHR31187:SF1">
    <property type="entry name" value="ADP,ATP CARRIER PROTEIN 1"/>
    <property type="match status" value="1"/>
</dbReference>
<evidence type="ECO:0000256" key="3">
    <source>
        <dbReference type="ARBA" id="ARBA00022448"/>
    </source>
</evidence>
<evidence type="ECO:0000256" key="7">
    <source>
        <dbReference type="ARBA" id="ARBA00022989"/>
    </source>
</evidence>
<evidence type="ECO:0000256" key="6">
    <source>
        <dbReference type="ARBA" id="ARBA00022840"/>
    </source>
</evidence>
<organism evidence="10 11">
    <name type="scientific">Parachlamydia acanthamoebae</name>
    <dbReference type="NCBI Taxonomy" id="83552"/>
    <lineage>
        <taxon>Bacteria</taxon>
        <taxon>Pseudomonadati</taxon>
        <taxon>Chlamydiota</taxon>
        <taxon>Chlamydiia</taxon>
        <taxon>Parachlamydiales</taxon>
        <taxon>Parachlamydiaceae</taxon>
        <taxon>Parachlamydia</taxon>
    </lineage>
</organism>
<reference evidence="10 11" key="1">
    <citation type="journal article" date="2014" name="Mol. Biol. Evol.">
        <title>Massive expansion of Ubiquitination-related gene families within the Chlamydiae.</title>
        <authorList>
            <person name="Domman D."/>
            <person name="Collingro A."/>
            <person name="Lagkouvardos I."/>
            <person name="Gehre L."/>
            <person name="Weinmaier T."/>
            <person name="Rattei T."/>
            <person name="Subtil A."/>
            <person name="Horn M."/>
        </authorList>
    </citation>
    <scope>NUCLEOTIDE SEQUENCE [LARGE SCALE GENOMIC DNA]</scope>
    <source>
        <strain evidence="10 11">OEW1</strain>
    </source>
</reference>
<accession>A0A0C1C882</accession>
<evidence type="ECO:0000313" key="10">
    <source>
        <dbReference type="EMBL" id="KIA77265.1"/>
    </source>
</evidence>
<evidence type="ECO:0000256" key="4">
    <source>
        <dbReference type="ARBA" id="ARBA00022692"/>
    </source>
</evidence>
<dbReference type="Pfam" id="PF03219">
    <property type="entry name" value="TLC"/>
    <property type="match status" value="1"/>
</dbReference>
<evidence type="ECO:0000313" key="11">
    <source>
        <dbReference type="Proteomes" id="UP000031307"/>
    </source>
</evidence>
<comment type="subcellular location">
    <subcellularLocation>
        <location evidence="1 9">Membrane</location>
        <topology evidence="1 9">Multi-pass membrane protein</topology>
    </subcellularLocation>
</comment>
<comment type="caution">
    <text evidence="10">The sequence shown here is derived from an EMBL/GenBank/DDBJ whole genome shotgun (WGS) entry which is preliminary data.</text>
</comment>
<keyword evidence="3 9" id="KW-0813">Transport</keyword>
<feature type="transmembrane region" description="Helical" evidence="9">
    <location>
        <begin position="464"/>
        <end position="489"/>
    </location>
</feature>
<feature type="transmembrane region" description="Helical" evidence="9">
    <location>
        <begin position="159"/>
        <end position="180"/>
    </location>
</feature>
<feature type="transmembrane region" description="Helical" evidence="9">
    <location>
        <begin position="102"/>
        <end position="122"/>
    </location>
</feature>
<dbReference type="InterPro" id="IPR004667">
    <property type="entry name" value="ADP_ATP_car_bac_type"/>
</dbReference>
<dbReference type="SUPFAM" id="SSF103473">
    <property type="entry name" value="MFS general substrate transporter"/>
    <property type="match status" value="1"/>
</dbReference>
<keyword evidence="8 9" id="KW-0472">Membrane</keyword>
<feature type="transmembrane region" description="Helical" evidence="9">
    <location>
        <begin position="73"/>
        <end position="90"/>
    </location>
</feature>
<dbReference type="AlphaFoldDB" id="A0A0C1C882"/>
<evidence type="ECO:0000256" key="1">
    <source>
        <dbReference type="ARBA" id="ARBA00004141"/>
    </source>
</evidence>
<feature type="transmembrane region" description="Helical" evidence="9">
    <location>
        <begin position="357"/>
        <end position="379"/>
    </location>
</feature>
<feature type="transmembrane region" description="Helical" evidence="9">
    <location>
        <begin position="385"/>
        <end position="404"/>
    </location>
</feature>
<evidence type="ECO:0000256" key="8">
    <source>
        <dbReference type="ARBA" id="ARBA00023136"/>
    </source>
</evidence>
<dbReference type="RefSeq" id="WP_006342008.1">
    <property type="nucleotide sequence ID" value="NZ_JSAM01000086.1"/>
</dbReference>
<feature type="transmembrane region" description="Helical" evidence="9">
    <location>
        <begin position="36"/>
        <end position="53"/>
    </location>
</feature>
<keyword evidence="4 9" id="KW-0812">Transmembrane</keyword>
<dbReference type="GO" id="GO:0005471">
    <property type="term" value="F:ATP:ADP antiporter activity"/>
    <property type="evidence" value="ECO:0007669"/>
    <property type="project" value="InterPro"/>
</dbReference>
<dbReference type="EMBL" id="JSAM01000086">
    <property type="protein sequence ID" value="KIA77265.1"/>
    <property type="molecule type" value="Genomic_DNA"/>
</dbReference>
<dbReference type="NCBIfam" id="TIGR00769">
    <property type="entry name" value="AAA"/>
    <property type="match status" value="1"/>
</dbReference>
<dbReference type="GO" id="GO:0016020">
    <property type="term" value="C:membrane"/>
    <property type="evidence" value="ECO:0007669"/>
    <property type="project" value="UniProtKB-SubCell"/>
</dbReference>
<feature type="transmembrane region" description="Helical" evidence="9">
    <location>
        <begin position="275"/>
        <end position="301"/>
    </location>
</feature>
<comment type="similarity">
    <text evidence="2 9">Belongs to the ADP/ATP translocase tlc family.</text>
</comment>
<dbReference type="InterPro" id="IPR036259">
    <property type="entry name" value="MFS_trans_sf"/>
</dbReference>
<keyword evidence="6 9" id="KW-0067">ATP-binding</keyword>
<gene>
    <name evidence="10" type="primary">tlcA</name>
    <name evidence="10" type="ORF">DB43_GQ00070</name>
</gene>
<proteinExistence type="inferred from homology"/>
<sequence>MSCISHIDEHNAEPSDELSKWRRRLWPVHCFENKKVFSLILLKFCVSFNFAILHATKDTLIVTKGFGAETIPILKGSFVLFFAFLFMIVYSKLSNHLSSSRLFYFTLFPFLAFFAIYGFFLYPNRDLLSPTESANWLLSVLGEERGHWVAVYRNWMDSLFFLMAELWGGVVIGLLFWGFANQINTIKEASRFYTILSAGGHVGIIAAGYLIWYFTQSFVNSQYLLTIQYLMGFVTLVNLVIIGVYWLMDRNIAKNGEQFVAREKKDTALSLKESLVHILFSPNLGCIALMVIGYSLSVNMVEVLWKATLKLKYPDSNDYQAFMGLISSITGWLSLFLSLFAGGNIIRTFGWGGGAKLTPIVLGVVSAIFLGTYLSQAYYAESPMAIGTSALTLIVICGALHNVACKSMKYCLFDPTKEMAYISLDEETKTKGKAAVDVVASRFGKSGSSWIQVGLMECMSVSSVLSIAHFLTPIIIISVLGWLTAVYFLKNRVQIKMGPSPVQKQLQPAA</sequence>
<name>A0A0C1C882_9BACT</name>
<evidence type="ECO:0000256" key="5">
    <source>
        <dbReference type="ARBA" id="ARBA00022741"/>
    </source>
</evidence>
<keyword evidence="7 9" id="KW-1133">Transmembrane helix</keyword>
<dbReference type="PATRIC" id="fig|83552.4.peg.1590"/>
<feature type="transmembrane region" description="Helical" evidence="9">
    <location>
        <begin position="321"/>
        <end position="345"/>
    </location>
</feature>
<feature type="transmembrane region" description="Helical" evidence="9">
    <location>
        <begin position="192"/>
        <end position="215"/>
    </location>
</feature>
<evidence type="ECO:0000256" key="2">
    <source>
        <dbReference type="ARBA" id="ARBA00007127"/>
    </source>
</evidence>
<dbReference type="PANTHER" id="PTHR31187">
    <property type="match status" value="1"/>
</dbReference>
<feature type="transmembrane region" description="Helical" evidence="9">
    <location>
        <begin position="227"/>
        <end position="248"/>
    </location>
</feature>
<keyword evidence="5 9" id="KW-0547">Nucleotide-binding</keyword>
<dbReference type="GO" id="GO:0005524">
    <property type="term" value="F:ATP binding"/>
    <property type="evidence" value="ECO:0007669"/>
    <property type="project" value="UniProtKB-KW"/>
</dbReference>
<dbReference type="Proteomes" id="UP000031307">
    <property type="component" value="Unassembled WGS sequence"/>
</dbReference>